<evidence type="ECO:0000313" key="4">
    <source>
        <dbReference type="WBParaSite" id="Minc3s00224g07962"/>
    </source>
</evidence>
<comment type="similarity">
    <text evidence="1">Belongs to the peptidase C19 family.</text>
</comment>
<dbReference type="Pfam" id="PF00443">
    <property type="entry name" value="UCH"/>
    <property type="match status" value="1"/>
</dbReference>
<dbReference type="Proteomes" id="UP000887563">
    <property type="component" value="Unplaced"/>
</dbReference>
<evidence type="ECO:0000313" key="3">
    <source>
        <dbReference type="Proteomes" id="UP000887563"/>
    </source>
</evidence>
<dbReference type="InterPro" id="IPR038765">
    <property type="entry name" value="Papain-like_cys_pep_sf"/>
</dbReference>
<dbReference type="PANTHER" id="PTHR24006">
    <property type="entry name" value="UBIQUITIN CARBOXYL-TERMINAL HYDROLASE"/>
    <property type="match status" value="1"/>
</dbReference>
<dbReference type="GO" id="GO:0005829">
    <property type="term" value="C:cytosol"/>
    <property type="evidence" value="ECO:0007669"/>
    <property type="project" value="TreeGrafter"/>
</dbReference>
<keyword evidence="3" id="KW-1185">Reference proteome</keyword>
<protein>
    <submittedName>
        <fullName evidence="4">USP domain-containing protein</fullName>
    </submittedName>
</protein>
<dbReference type="SUPFAM" id="SSF54001">
    <property type="entry name" value="Cysteine proteinases"/>
    <property type="match status" value="1"/>
</dbReference>
<evidence type="ECO:0000256" key="1">
    <source>
        <dbReference type="ARBA" id="ARBA00009085"/>
    </source>
</evidence>
<evidence type="ECO:0000259" key="2">
    <source>
        <dbReference type="PROSITE" id="PS50235"/>
    </source>
</evidence>
<dbReference type="WBParaSite" id="Minc3s00224g07962">
    <property type="protein sequence ID" value="Minc3s00224g07962"/>
    <property type="gene ID" value="Minc3s00224g07962"/>
</dbReference>
<sequence length="180" mass="21949">MMLDDFSEFEYIQQSWECPKCSKTSRSIEIGLDQEPDILVFHINRFDQSEKCTKKNVTNVATPLKLTELCWFCDKRRYKKYYKYDLSCVIFHHGNKSSSGNYTAATRNFIDGKWRLFDDTEVKVLNRKSQIKEIFESPNSYMLFYQRERSKDEYRRRENHWFPRDVPYEIIEKYKYGRNF</sequence>
<proteinExistence type="inferred from homology"/>
<dbReference type="Gene3D" id="3.90.70.10">
    <property type="entry name" value="Cysteine proteinases"/>
    <property type="match status" value="1"/>
</dbReference>
<feature type="domain" description="USP" evidence="2">
    <location>
        <begin position="1"/>
        <end position="148"/>
    </location>
</feature>
<dbReference type="InterPro" id="IPR028889">
    <property type="entry name" value="USP"/>
</dbReference>
<reference evidence="4" key="1">
    <citation type="submission" date="2022-11" db="UniProtKB">
        <authorList>
            <consortium name="WormBaseParasite"/>
        </authorList>
    </citation>
    <scope>IDENTIFICATION</scope>
</reference>
<dbReference type="GO" id="GO:0005634">
    <property type="term" value="C:nucleus"/>
    <property type="evidence" value="ECO:0007669"/>
    <property type="project" value="TreeGrafter"/>
</dbReference>
<dbReference type="GO" id="GO:0004843">
    <property type="term" value="F:cysteine-type deubiquitinase activity"/>
    <property type="evidence" value="ECO:0007669"/>
    <property type="project" value="InterPro"/>
</dbReference>
<dbReference type="CDD" id="cd02257">
    <property type="entry name" value="Peptidase_C19"/>
    <property type="match status" value="1"/>
</dbReference>
<dbReference type="PROSITE" id="PS50235">
    <property type="entry name" value="USP_3"/>
    <property type="match status" value="1"/>
</dbReference>
<dbReference type="GO" id="GO:0016579">
    <property type="term" value="P:protein deubiquitination"/>
    <property type="evidence" value="ECO:0007669"/>
    <property type="project" value="InterPro"/>
</dbReference>
<name>A0A914L1J5_MELIC</name>
<dbReference type="InterPro" id="IPR001394">
    <property type="entry name" value="Peptidase_C19_UCH"/>
</dbReference>
<dbReference type="AlphaFoldDB" id="A0A914L1J5"/>
<organism evidence="3 4">
    <name type="scientific">Meloidogyne incognita</name>
    <name type="common">Southern root-knot nematode worm</name>
    <name type="synonym">Oxyuris incognita</name>
    <dbReference type="NCBI Taxonomy" id="6306"/>
    <lineage>
        <taxon>Eukaryota</taxon>
        <taxon>Metazoa</taxon>
        <taxon>Ecdysozoa</taxon>
        <taxon>Nematoda</taxon>
        <taxon>Chromadorea</taxon>
        <taxon>Rhabditida</taxon>
        <taxon>Tylenchina</taxon>
        <taxon>Tylenchomorpha</taxon>
        <taxon>Tylenchoidea</taxon>
        <taxon>Meloidogynidae</taxon>
        <taxon>Meloidogyninae</taxon>
        <taxon>Meloidogyne</taxon>
        <taxon>Meloidogyne incognita group</taxon>
    </lineage>
</organism>
<dbReference type="PANTHER" id="PTHR24006:SF905">
    <property type="entry name" value="UBIQUITIN CARBOXYL-TERMINAL HYDROLASE 1"/>
    <property type="match status" value="1"/>
</dbReference>
<accession>A0A914L1J5</accession>
<dbReference type="InterPro" id="IPR050164">
    <property type="entry name" value="Peptidase_C19"/>
</dbReference>